<dbReference type="PANTHER" id="PTHR35794">
    <property type="entry name" value="CELL DIVISION PROTEIN DIVIVA"/>
    <property type="match status" value="1"/>
</dbReference>
<proteinExistence type="inferred from homology"/>
<dbReference type="Gene3D" id="6.10.250.660">
    <property type="match status" value="1"/>
</dbReference>
<name>D1B654_THEAS</name>
<dbReference type="OrthoDB" id="9815492at2"/>
<keyword evidence="6" id="KW-0131">Cell cycle</keyword>
<evidence type="ECO:0000256" key="6">
    <source>
        <dbReference type="ARBA" id="ARBA00023306"/>
    </source>
</evidence>
<dbReference type="InterPro" id="IPR019933">
    <property type="entry name" value="DivIVA_domain"/>
</dbReference>
<dbReference type="eggNOG" id="COG3599">
    <property type="taxonomic scope" value="Bacteria"/>
</dbReference>
<dbReference type="EMBL" id="CP001818">
    <property type="protein sequence ID" value="ACZ19495.1"/>
    <property type="molecule type" value="Genomic_DNA"/>
</dbReference>
<evidence type="ECO:0000256" key="5">
    <source>
        <dbReference type="ARBA" id="ARBA00023054"/>
    </source>
</evidence>
<evidence type="ECO:0000313" key="8">
    <source>
        <dbReference type="EMBL" id="ACZ19495.1"/>
    </source>
</evidence>
<dbReference type="GO" id="GO:0051301">
    <property type="term" value="P:cell division"/>
    <property type="evidence" value="ECO:0007669"/>
    <property type="project" value="UniProtKB-KW"/>
</dbReference>
<dbReference type="EnsemblBacteria" id="ACZ19495">
    <property type="protein sequence ID" value="ACZ19495"/>
    <property type="gene ID" value="Taci_1264"/>
</dbReference>
<dbReference type="Proteomes" id="UP000002030">
    <property type="component" value="Chromosome"/>
</dbReference>
<accession>D1B654</accession>
<dbReference type="RefSeq" id="WP_012870006.1">
    <property type="nucleotide sequence ID" value="NC_013522.1"/>
</dbReference>
<keyword evidence="9" id="KW-1185">Reference proteome</keyword>
<dbReference type="KEGG" id="tai:Taci_1264"/>
<dbReference type="STRING" id="525903.Taci_1264"/>
<evidence type="ECO:0000256" key="3">
    <source>
        <dbReference type="ARBA" id="ARBA00022490"/>
    </source>
</evidence>
<evidence type="ECO:0000256" key="4">
    <source>
        <dbReference type="ARBA" id="ARBA00022618"/>
    </source>
</evidence>
<gene>
    <name evidence="8" type="ordered locus">Taci_1264</name>
</gene>
<keyword evidence="5 7" id="KW-0175">Coiled coil</keyword>
<sequence>MSYLTPLDVVNQSFKRGFRGYETAEVDDFLDQVAESLQAYIQRNKELERDLETMKEQMEEFKGLKESLNEALILAQRSAEERVRAAHQQAEAILADAKARAEKMIADAEAQVSSLRREMNRLTQVRCQYVAEFRAMLSKFDMMIREEAPSGMCDPEVHREGAPMADPQIREAKPPKVERIPIPEDPFNVQEAPFEVLDIFGDAREGQGA</sequence>
<comment type="similarity">
    <text evidence="2">Belongs to the DivIVA family.</text>
</comment>
<evidence type="ECO:0000256" key="7">
    <source>
        <dbReference type="SAM" id="Coils"/>
    </source>
</evidence>
<dbReference type="HOGENOM" id="CLU_076854_2_1_0"/>
<dbReference type="InterPro" id="IPR007793">
    <property type="entry name" value="DivIVA_fam"/>
</dbReference>
<dbReference type="GO" id="GO:0005737">
    <property type="term" value="C:cytoplasm"/>
    <property type="evidence" value="ECO:0007669"/>
    <property type="project" value="UniProtKB-SubCell"/>
</dbReference>
<dbReference type="AlphaFoldDB" id="D1B654"/>
<dbReference type="PANTHER" id="PTHR35794:SF2">
    <property type="entry name" value="CELL DIVISION PROTEIN DIVIVA"/>
    <property type="match status" value="1"/>
</dbReference>
<evidence type="ECO:0000256" key="2">
    <source>
        <dbReference type="ARBA" id="ARBA00009008"/>
    </source>
</evidence>
<dbReference type="NCBIfam" id="TIGR03544">
    <property type="entry name" value="DivI1A_domain"/>
    <property type="match status" value="1"/>
</dbReference>
<feature type="coiled-coil region" evidence="7">
    <location>
        <begin position="30"/>
        <end position="125"/>
    </location>
</feature>
<dbReference type="PATRIC" id="fig|525903.6.peg.1265"/>
<reference evidence="8 9" key="1">
    <citation type="journal article" date="2009" name="Stand. Genomic Sci.">
        <title>Complete genome sequence of Thermanaerovibrio acidaminovorans type strain (Su883).</title>
        <authorList>
            <person name="Chovatia M."/>
            <person name="Sikorski J."/>
            <person name="Schroder M."/>
            <person name="Lapidus A."/>
            <person name="Nolan M."/>
            <person name="Tice H."/>
            <person name="Glavina Del Rio T."/>
            <person name="Copeland A."/>
            <person name="Cheng J.F."/>
            <person name="Lucas S."/>
            <person name="Chen F."/>
            <person name="Bruce D."/>
            <person name="Goodwin L."/>
            <person name="Pitluck S."/>
            <person name="Ivanova N."/>
            <person name="Mavromatis K."/>
            <person name="Ovchinnikova G."/>
            <person name="Pati A."/>
            <person name="Chen A."/>
            <person name="Palaniappan K."/>
            <person name="Land M."/>
            <person name="Hauser L."/>
            <person name="Chang Y.J."/>
            <person name="Jeffries C.D."/>
            <person name="Chain P."/>
            <person name="Saunders E."/>
            <person name="Detter J.C."/>
            <person name="Brettin T."/>
            <person name="Rohde M."/>
            <person name="Goker M."/>
            <person name="Spring S."/>
            <person name="Bristow J."/>
            <person name="Markowitz V."/>
            <person name="Hugenholtz P."/>
            <person name="Kyrpides N.C."/>
            <person name="Klenk H.P."/>
            <person name="Eisen J.A."/>
        </authorList>
    </citation>
    <scope>NUCLEOTIDE SEQUENCE [LARGE SCALE GENOMIC DNA]</scope>
    <source>
        <strain evidence="9">ATCC 49978 / DSM 6589 / Su883</strain>
    </source>
</reference>
<protein>
    <submittedName>
        <fullName evidence="8">DivIVA family protein</fullName>
    </submittedName>
</protein>
<comment type="subcellular location">
    <subcellularLocation>
        <location evidence="1">Cytoplasm</location>
    </subcellularLocation>
</comment>
<keyword evidence="4" id="KW-0132">Cell division</keyword>
<evidence type="ECO:0000313" key="9">
    <source>
        <dbReference type="Proteomes" id="UP000002030"/>
    </source>
</evidence>
<organism evidence="8 9">
    <name type="scientific">Thermanaerovibrio acidaminovorans (strain ATCC 49978 / DSM 6589 / Su883)</name>
    <name type="common">Selenomonas acidaminovorans</name>
    <dbReference type="NCBI Taxonomy" id="525903"/>
    <lineage>
        <taxon>Bacteria</taxon>
        <taxon>Thermotogati</taxon>
        <taxon>Synergistota</taxon>
        <taxon>Synergistia</taxon>
        <taxon>Synergistales</taxon>
        <taxon>Synergistaceae</taxon>
        <taxon>Thermanaerovibrio</taxon>
    </lineage>
</organism>
<keyword evidence="3" id="KW-0963">Cytoplasm</keyword>
<dbReference type="Pfam" id="PF05103">
    <property type="entry name" value="DivIVA"/>
    <property type="match status" value="1"/>
</dbReference>
<evidence type="ECO:0000256" key="1">
    <source>
        <dbReference type="ARBA" id="ARBA00004496"/>
    </source>
</evidence>